<gene>
    <name evidence="7" type="ORF">NLK58_09040</name>
</gene>
<sequence>MLQTPQNYDAGRKKLDRTNLVWLGLVGLTLLSVLVGESGPPSVMATFFICLIVLLKGRWIIRDFMGLRHAAPLTRWIITGYFFVMTSLVGIFVGYLQFTATQ</sequence>
<protein>
    <submittedName>
        <fullName evidence="7">Cytochrome C oxidase subunit IV family protein</fullName>
    </submittedName>
</protein>
<keyword evidence="2" id="KW-1003">Cell membrane</keyword>
<evidence type="ECO:0000313" key="7">
    <source>
        <dbReference type="EMBL" id="WZF90310.1"/>
    </source>
</evidence>
<dbReference type="RefSeq" id="WP_117618202.1">
    <property type="nucleotide sequence ID" value="NZ_CP101118.1"/>
</dbReference>
<keyword evidence="3 6" id="KW-0812">Transmembrane</keyword>
<feature type="transmembrane region" description="Helical" evidence="6">
    <location>
        <begin position="42"/>
        <end position="61"/>
    </location>
</feature>
<accession>A0ABZ2W697</accession>
<evidence type="ECO:0000256" key="3">
    <source>
        <dbReference type="ARBA" id="ARBA00022692"/>
    </source>
</evidence>
<evidence type="ECO:0000256" key="4">
    <source>
        <dbReference type="ARBA" id="ARBA00022989"/>
    </source>
</evidence>
<proteinExistence type="predicted"/>
<feature type="transmembrane region" description="Helical" evidence="6">
    <location>
        <begin position="20"/>
        <end position="36"/>
    </location>
</feature>
<keyword evidence="5 6" id="KW-0472">Membrane</keyword>
<dbReference type="InterPro" id="IPR005171">
    <property type="entry name" value="Cyt_c_oxidase_su4_prok"/>
</dbReference>
<dbReference type="Proteomes" id="UP001475781">
    <property type="component" value="Chromosome"/>
</dbReference>
<evidence type="ECO:0000256" key="5">
    <source>
        <dbReference type="ARBA" id="ARBA00023136"/>
    </source>
</evidence>
<evidence type="ECO:0000256" key="6">
    <source>
        <dbReference type="SAM" id="Phobius"/>
    </source>
</evidence>
<evidence type="ECO:0000256" key="1">
    <source>
        <dbReference type="ARBA" id="ARBA00004651"/>
    </source>
</evidence>
<comment type="subcellular location">
    <subcellularLocation>
        <location evidence="1">Cell membrane</location>
        <topology evidence="1">Multi-pass membrane protein</topology>
    </subcellularLocation>
</comment>
<dbReference type="EMBL" id="CP101118">
    <property type="protein sequence ID" value="WZF90310.1"/>
    <property type="molecule type" value="Genomic_DNA"/>
</dbReference>
<reference evidence="7 8" key="1">
    <citation type="submission" date="2022-07" db="EMBL/GenBank/DDBJ databases">
        <title>A copper resistant bacterium isolated from sediment samples of deep sea hydrothermal areas.</title>
        <authorList>
            <person name="Zeng X."/>
        </authorList>
    </citation>
    <scope>NUCLEOTIDE SEQUENCE [LARGE SCALE GENOMIC DNA]</scope>
    <source>
        <strain evidence="8">CuT 6</strain>
    </source>
</reference>
<name>A0ABZ2W697_9GAMM</name>
<dbReference type="Pfam" id="PF03626">
    <property type="entry name" value="COX4_pro"/>
    <property type="match status" value="1"/>
</dbReference>
<keyword evidence="4 6" id="KW-1133">Transmembrane helix</keyword>
<organism evidence="7 8">
    <name type="scientific">Marinobacter metalliresistant</name>
    <dbReference type="NCBI Taxonomy" id="2961995"/>
    <lineage>
        <taxon>Bacteria</taxon>
        <taxon>Pseudomonadati</taxon>
        <taxon>Pseudomonadota</taxon>
        <taxon>Gammaproteobacteria</taxon>
        <taxon>Pseudomonadales</taxon>
        <taxon>Marinobacteraceae</taxon>
        <taxon>Marinobacter</taxon>
    </lineage>
</organism>
<feature type="transmembrane region" description="Helical" evidence="6">
    <location>
        <begin position="73"/>
        <end position="96"/>
    </location>
</feature>
<evidence type="ECO:0000313" key="8">
    <source>
        <dbReference type="Proteomes" id="UP001475781"/>
    </source>
</evidence>
<keyword evidence="8" id="KW-1185">Reference proteome</keyword>
<evidence type="ECO:0000256" key="2">
    <source>
        <dbReference type="ARBA" id="ARBA00022475"/>
    </source>
</evidence>